<dbReference type="CDD" id="cd00272">
    <property type="entry name" value="Chemokine_CC"/>
    <property type="match status" value="1"/>
</dbReference>
<name>A0A8C5E705_GOUWI</name>
<keyword evidence="4" id="KW-0964">Secreted</keyword>
<dbReference type="PROSITE" id="PS00472">
    <property type="entry name" value="SMALL_CYTOKINES_CC"/>
    <property type="match status" value="1"/>
</dbReference>
<dbReference type="SMART" id="SM00199">
    <property type="entry name" value="SCY"/>
    <property type="match status" value="1"/>
</dbReference>
<dbReference type="InterPro" id="IPR039809">
    <property type="entry name" value="Chemokine_b/g/d"/>
</dbReference>
<comment type="subcellular location">
    <subcellularLocation>
        <location evidence="4">Secreted</location>
    </subcellularLocation>
</comment>
<dbReference type="GO" id="GO:0006955">
    <property type="term" value="P:immune response"/>
    <property type="evidence" value="ECO:0007669"/>
    <property type="project" value="InterPro"/>
</dbReference>
<dbReference type="PANTHER" id="PTHR12015:SF108">
    <property type="entry name" value="C-C MOTIF CHEMOKINE 20"/>
    <property type="match status" value="1"/>
</dbReference>
<dbReference type="Proteomes" id="UP000694680">
    <property type="component" value="Chromosome 18"/>
</dbReference>
<keyword evidence="4" id="KW-0145">Chemotaxis</keyword>
<accession>A0A8C5E705</accession>
<reference evidence="6" key="1">
    <citation type="submission" date="2020-06" db="EMBL/GenBank/DDBJ databases">
        <authorList>
            <consortium name="Wellcome Sanger Institute Data Sharing"/>
        </authorList>
    </citation>
    <scope>NUCLEOTIDE SEQUENCE [LARGE SCALE GENOMIC DNA]</scope>
</reference>
<dbReference type="Ensembl" id="ENSGWIT00000019046.1">
    <property type="protein sequence ID" value="ENSGWIP00000017255.1"/>
    <property type="gene ID" value="ENSGWIG00000009613.1"/>
</dbReference>
<feature type="domain" description="Chemokine interleukin-8-like" evidence="5">
    <location>
        <begin position="29"/>
        <end position="87"/>
    </location>
</feature>
<evidence type="ECO:0000256" key="2">
    <source>
        <dbReference type="ARBA" id="ARBA00022514"/>
    </source>
</evidence>
<dbReference type="InterPro" id="IPR001811">
    <property type="entry name" value="Chemokine_IL8-like_dom"/>
</dbReference>
<organism evidence="6 7">
    <name type="scientific">Gouania willdenowi</name>
    <name type="common">Blunt-snouted clingfish</name>
    <name type="synonym">Lepadogaster willdenowi</name>
    <dbReference type="NCBI Taxonomy" id="441366"/>
    <lineage>
        <taxon>Eukaryota</taxon>
        <taxon>Metazoa</taxon>
        <taxon>Chordata</taxon>
        <taxon>Craniata</taxon>
        <taxon>Vertebrata</taxon>
        <taxon>Euteleostomi</taxon>
        <taxon>Actinopterygii</taxon>
        <taxon>Neopterygii</taxon>
        <taxon>Teleostei</taxon>
        <taxon>Neoteleostei</taxon>
        <taxon>Acanthomorphata</taxon>
        <taxon>Ovalentaria</taxon>
        <taxon>Blenniimorphae</taxon>
        <taxon>Blenniiformes</taxon>
        <taxon>Gobiesocoidei</taxon>
        <taxon>Gobiesocidae</taxon>
        <taxon>Gobiesocinae</taxon>
        <taxon>Gouania</taxon>
    </lineage>
</organism>
<dbReference type="FunFam" id="2.40.50.40:FF:000002">
    <property type="entry name" value="C-C motif chemokine"/>
    <property type="match status" value="1"/>
</dbReference>
<proteinExistence type="inferred from homology"/>
<feature type="chain" id="PRO_5034502978" description="C-C motif chemokine" evidence="4">
    <location>
        <begin position="24"/>
        <end position="92"/>
    </location>
</feature>
<dbReference type="InterPro" id="IPR036048">
    <property type="entry name" value="Interleukin_8-like_sf"/>
</dbReference>
<dbReference type="SUPFAM" id="SSF54117">
    <property type="entry name" value="Interleukin 8-like chemokines"/>
    <property type="match status" value="1"/>
</dbReference>
<dbReference type="Gene3D" id="2.40.50.40">
    <property type="match status" value="1"/>
</dbReference>
<sequence>MMRTPYILLLCIMGAALLSTAACNNGRGPQSCCFQFYPRELNANLIVSYNWSDQRCPLRGVLFKTRRRRNICVNPEAKWVKDIIEALEKSSS</sequence>
<keyword evidence="4" id="KW-0732">Signal</keyword>
<dbReference type="GO" id="GO:0005615">
    <property type="term" value="C:extracellular space"/>
    <property type="evidence" value="ECO:0007669"/>
    <property type="project" value="UniProtKB-KW"/>
</dbReference>
<dbReference type="PROSITE" id="PS51257">
    <property type="entry name" value="PROKAR_LIPOPROTEIN"/>
    <property type="match status" value="1"/>
</dbReference>
<keyword evidence="2 4" id="KW-0202">Cytokine</keyword>
<dbReference type="GO" id="GO:0008009">
    <property type="term" value="F:chemokine activity"/>
    <property type="evidence" value="ECO:0007669"/>
    <property type="project" value="InterPro"/>
</dbReference>
<evidence type="ECO:0000313" key="6">
    <source>
        <dbReference type="Ensembl" id="ENSGWIP00000017255.1"/>
    </source>
</evidence>
<keyword evidence="3" id="KW-1015">Disulfide bond</keyword>
<evidence type="ECO:0000259" key="5">
    <source>
        <dbReference type="SMART" id="SM00199"/>
    </source>
</evidence>
<dbReference type="Pfam" id="PF00048">
    <property type="entry name" value="IL8"/>
    <property type="match status" value="1"/>
</dbReference>
<dbReference type="OrthoDB" id="8934837at2759"/>
<comment type="similarity">
    <text evidence="1 4">Belongs to the intercrine beta (chemokine CC) family.</text>
</comment>
<protein>
    <recommendedName>
        <fullName evidence="4">C-C motif chemokine</fullName>
    </recommendedName>
</protein>
<reference evidence="6" key="3">
    <citation type="submission" date="2025-09" db="UniProtKB">
        <authorList>
            <consortium name="Ensembl"/>
        </authorList>
    </citation>
    <scope>IDENTIFICATION</scope>
</reference>
<evidence type="ECO:0000313" key="7">
    <source>
        <dbReference type="Proteomes" id="UP000694680"/>
    </source>
</evidence>
<dbReference type="InterPro" id="IPR000827">
    <property type="entry name" value="Chemokine_CC_CS"/>
</dbReference>
<dbReference type="RefSeq" id="XP_028329995.1">
    <property type="nucleotide sequence ID" value="XM_028474194.1"/>
</dbReference>
<evidence type="ECO:0000256" key="3">
    <source>
        <dbReference type="ARBA" id="ARBA00023157"/>
    </source>
</evidence>
<dbReference type="PANTHER" id="PTHR12015">
    <property type="entry name" value="SMALL INDUCIBLE CYTOKINE A"/>
    <property type="match status" value="1"/>
</dbReference>
<dbReference type="GeneID" id="114480240"/>
<dbReference type="AlphaFoldDB" id="A0A8C5E705"/>
<evidence type="ECO:0000256" key="4">
    <source>
        <dbReference type="RuleBase" id="RU361150"/>
    </source>
</evidence>
<evidence type="ECO:0000256" key="1">
    <source>
        <dbReference type="ARBA" id="ARBA00010868"/>
    </source>
</evidence>
<gene>
    <name evidence="6" type="primary">LOC114480240</name>
</gene>
<reference evidence="6" key="2">
    <citation type="submission" date="2025-08" db="UniProtKB">
        <authorList>
            <consortium name="Ensembl"/>
        </authorList>
    </citation>
    <scope>IDENTIFICATION</scope>
</reference>
<feature type="signal peptide" evidence="4">
    <location>
        <begin position="1"/>
        <end position="23"/>
    </location>
</feature>
<keyword evidence="7" id="KW-1185">Reference proteome</keyword>